<organism evidence="2 3">
    <name type="scientific">Vasconcelosia minhoensis LEGE 07310</name>
    <dbReference type="NCBI Taxonomy" id="915328"/>
    <lineage>
        <taxon>Bacteria</taxon>
        <taxon>Bacillati</taxon>
        <taxon>Cyanobacteriota</taxon>
        <taxon>Cyanophyceae</taxon>
        <taxon>Nodosilineales</taxon>
        <taxon>Cymatolegaceae</taxon>
        <taxon>Vasconcelosia</taxon>
        <taxon>Vasconcelosia minhoensis</taxon>
    </lineage>
</organism>
<dbReference type="RefSeq" id="WP_193906670.1">
    <property type="nucleotide sequence ID" value="NZ_JADEXG010000019.1"/>
</dbReference>
<evidence type="ECO:0000313" key="3">
    <source>
        <dbReference type="Proteomes" id="UP000636505"/>
    </source>
</evidence>
<accession>A0A8J7ADP3</accession>
<feature type="compositionally biased region" description="Basic and acidic residues" evidence="1">
    <location>
        <begin position="43"/>
        <end position="58"/>
    </location>
</feature>
<dbReference type="AlphaFoldDB" id="A0A8J7ADP3"/>
<evidence type="ECO:0000313" key="2">
    <source>
        <dbReference type="EMBL" id="MBE9077609.1"/>
    </source>
</evidence>
<dbReference type="EMBL" id="JADEXG010000019">
    <property type="protein sequence ID" value="MBE9077609.1"/>
    <property type="molecule type" value="Genomic_DNA"/>
</dbReference>
<protein>
    <submittedName>
        <fullName evidence="2">Uncharacterized protein</fullName>
    </submittedName>
</protein>
<reference evidence="2" key="1">
    <citation type="submission" date="2020-10" db="EMBL/GenBank/DDBJ databases">
        <authorList>
            <person name="Castelo-Branco R."/>
            <person name="Eusebio N."/>
            <person name="Adriana R."/>
            <person name="Vieira A."/>
            <person name="Brugerolle De Fraissinette N."/>
            <person name="Rezende De Castro R."/>
            <person name="Schneider M.P."/>
            <person name="Vasconcelos V."/>
            <person name="Leao P.N."/>
        </authorList>
    </citation>
    <scope>NUCLEOTIDE SEQUENCE</scope>
    <source>
        <strain evidence="2">LEGE 07310</strain>
    </source>
</reference>
<sequence>MGKRTQQKREGVTRLMDYIEKALERLGEWVDRIMDALFGPQSEPEREPIPLPVDERRR</sequence>
<name>A0A8J7ADP3_9CYAN</name>
<dbReference type="Proteomes" id="UP000636505">
    <property type="component" value="Unassembled WGS sequence"/>
</dbReference>
<feature type="region of interest" description="Disordered" evidence="1">
    <location>
        <begin position="39"/>
        <end position="58"/>
    </location>
</feature>
<keyword evidence="3" id="KW-1185">Reference proteome</keyword>
<evidence type="ECO:0000256" key="1">
    <source>
        <dbReference type="SAM" id="MobiDB-lite"/>
    </source>
</evidence>
<proteinExistence type="predicted"/>
<gene>
    <name evidence="2" type="ORF">IQ241_09925</name>
</gene>
<comment type="caution">
    <text evidence="2">The sequence shown here is derived from an EMBL/GenBank/DDBJ whole genome shotgun (WGS) entry which is preliminary data.</text>
</comment>